<accession>A0A8S5TEZ7</accession>
<name>A0A8S5TEZ7_9CAUD</name>
<proteinExistence type="predicted"/>
<evidence type="ECO:0000313" key="1">
    <source>
        <dbReference type="EMBL" id="DAF61720.1"/>
    </source>
</evidence>
<sequence>MERVIIYTGYFIAQFHIYLLSNCIKIALKNIFCF</sequence>
<dbReference type="EMBL" id="BK032816">
    <property type="protein sequence ID" value="DAF61720.1"/>
    <property type="molecule type" value="Genomic_DNA"/>
</dbReference>
<organism evidence="1">
    <name type="scientific">Siphoviridae sp. ct1yA16</name>
    <dbReference type="NCBI Taxonomy" id="2827767"/>
    <lineage>
        <taxon>Viruses</taxon>
        <taxon>Duplodnaviria</taxon>
        <taxon>Heunggongvirae</taxon>
        <taxon>Uroviricota</taxon>
        <taxon>Caudoviricetes</taxon>
    </lineage>
</organism>
<protein>
    <submittedName>
        <fullName evidence="1">Uncharacterized protein</fullName>
    </submittedName>
</protein>
<reference evidence="1" key="1">
    <citation type="journal article" date="2021" name="Proc. Natl. Acad. Sci. U.S.A.">
        <title>A Catalog of Tens of Thousands of Viruses from Human Metagenomes Reveals Hidden Associations with Chronic Diseases.</title>
        <authorList>
            <person name="Tisza M.J."/>
            <person name="Buck C.B."/>
        </authorList>
    </citation>
    <scope>NUCLEOTIDE SEQUENCE</scope>
    <source>
        <strain evidence="1">Ct1yA16</strain>
    </source>
</reference>